<evidence type="ECO:0000313" key="2">
    <source>
        <dbReference type="EMBL" id="RUS93730.1"/>
    </source>
</evidence>
<name>A0A3S1BYG6_ANAVA</name>
<sequence>MLKKLILENWKSFRYAELPLDPLTVLIGTNASGKSNVVEALEFLQRIANGENIETALAGDKTLPSIRGGVEWAARRLSRKFNLKVIMSDDDGQGDYLYFIEIFTTGGARITEEYIECLDIEKCDYITKIRIKNWRNNHRSGLKQSGALITNDLSFSGINYDEDEFGLHLDGGEEAENKFLNLQSEFKNFVFPMLENILILNPIPSQMRDYSRLSENIESDGSNIAGVLAALPEEQKVEVESNLSYYIKDLPEGDIKKVWAEKVGRFGTDAMLYCQEEWKPGEITEIDARSMSDGTLRFLAILTALLTRPEGSQIVIEEIDNGLHPSRAALLVKILKEIGTKRNIDILLTTHNPALLDAFGSEIVPFVVVAHRDSETGESKLTLLEDIENLPLLLASGTLGRLATKGAIEKSLSNQK</sequence>
<gene>
    <name evidence="2" type="ORF">DSM107003_42310</name>
</gene>
<feature type="domain" description="ATPase AAA-type core" evidence="1">
    <location>
        <begin position="23"/>
        <end position="357"/>
    </location>
</feature>
<dbReference type="SUPFAM" id="SSF52540">
    <property type="entry name" value="P-loop containing nucleoside triphosphate hydrolases"/>
    <property type="match status" value="1"/>
</dbReference>
<evidence type="ECO:0000259" key="1">
    <source>
        <dbReference type="Pfam" id="PF13304"/>
    </source>
</evidence>
<dbReference type="OrthoDB" id="9809324at2"/>
<dbReference type="Pfam" id="PF13304">
    <property type="entry name" value="AAA_21"/>
    <property type="match status" value="1"/>
</dbReference>
<dbReference type="RefSeq" id="WP_127056052.1">
    <property type="nucleotide sequence ID" value="NZ_RSCM01000017.1"/>
</dbReference>
<dbReference type="InterPro" id="IPR027417">
    <property type="entry name" value="P-loop_NTPase"/>
</dbReference>
<accession>A0A3S1BYG6</accession>
<dbReference type="PANTHER" id="PTHR40396:SF1">
    <property type="entry name" value="ATPASE AAA-TYPE CORE DOMAIN-CONTAINING PROTEIN"/>
    <property type="match status" value="1"/>
</dbReference>
<dbReference type="Gene3D" id="3.40.50.300">
    <property type="entry name" value="P-loop containing nucleotide triphosphate hydrolases"/>
    <property type="match status" value="1"/>
</dbReference>
<comment type="caution">
    <text evidence="2">The sequence shown here is derived from an EMBL/GenBank/DDBJ whole genome shotgun (WGS) entry which is preliminary data.</text>
</comment>
<dbReference type="Proteomes" id="UP000276103">
    <property type="component" value="Unassembled WGS sequence"/>
</dbReference>
<dbReference type="AlphaFoldDB" id="A0A3S1BYG6"/>
<proteinExistence type="predicted"/>
<dbReference type="InterPro" id="IPR014555">
    <property type="entry name" value="RecF-like"/>
</dbReference>
<dbReference type="GO" id="GO:0016887">
    <property type="term" value="F:ATP hydrolysis activity"/>
    <property type="evidence" value="ECO:0007669"/>
    <property type="project" value="InterPro"/>
</dbReference>
<dbReference type="PANTHER" id="PTHR40396">
    <property type="entry name" value="ATPASE-LIKE PROTEIN"/>
    <property type="match status" value="1"/>
</dbReference>
<evidence type="ECO:0000313" key="3">
    <source>
        <dbReference type="Proteomes" id="UP000276103"/>
    </source>
</evidence>
<organism evidence="2 3">
    <name type="scientific">Trichormus variabilis SAG 1403-4b</name>
    <dbReference type="NCBI Taxonomy" id="447716"/>
    <lineage>
        <taxon>Bacteria</taxon>
        <taxon>Bacillati</taxon>
        <taxon>Cyanobacteriota</taxon>
        <taxon>Cyanophyceae</taxon>
        <taxon>Nostocales</taxon>
        <taxon>Nostocaceae</taxon>
        <taxon>Trichormus</taxon>
    </lineage>
</organism>
<dbReference type="GO" id="GO:0005524">
    <property type="term" value="F:ATP binding"/>
    <property type="evidence" value="ECO:0007669"/>
    <property type="project" value="InterPro"/>
</dbReference>
<dbReference type="InterPro" id="IPR003959">
    <property type="entry name" value="ATPase_AAA_core"/>
</dbReference>
<dbReference type="EMBL" id="RSCM01000017">
    <property type="protein sequence ID" value="RUS93730.1"/>
    <property type="molecule type" value="Genomic_DNA"/>
</dbReference>
<reference evidence="2 3" key="1">
    <citation type="journal article" date="2019" name="Genome Biol. Evol.">
        <title>Day and night: Metabolic profiles and evolutionary relationships of six axenic non-marine cyanobacteria.</title>
        <authorList>
            <person name="Will S.E."/>
            <person name="Henke P."/>
            <person name="Boedeker C."/>
            <person name="Huang S."/>
            <person name="Brinkmann H."/>
            <person name="Rohde M."/>
            <person name="Jarek M."/>
            <person name="Friedl T."/>
            <person name="Seufert S."/>
            <person name="Schumacher M."/>
            <person name="Overmann J."/>
            <person name="Neumann-Schaal M."/>
            <person name="Petersen J."/>
        </authorList>
    </citation>
    <scope>NUCLEOTIDE SEQUENCE [LARGE SCALE GENOMIC DNA]</scope>
    <source>
        <strain evidence="2 3">SAG 1403-4b</strain>
    </source>
</reference>
<protein>
    <recommendedName>
        <fullName evidence="1">ATPase AAA-type core domain-containing protein</fullName>
    </recommendedName>
</protein>
<keyword evidence="3" id="KW-1185">Reference proteome</keyword>
<dbReference type="PIRSF" id="PIRSF029347">
    <property type="entry name" value="RecF"/>
    <property type="match status" value="1"/>
</dbReference>